<keyword evidence="1" id="KW-0813">Transport</keyword>
<gene>
    <name evidence="7" type="ORF">ACFFUV_06400</name>
</gene>
<dbReference type="GO" id="GO:0005524">
    <property type="term" value="F:ATP binding"/>
    <property type="evidence" value="ECO:0007669"/>
    <property type="project" value="UniProtKB-KW"/>
</dbReference>
<evidence type="ECO:0000313" key="8">
    <source>
        <dbReference type="Proteomes" id="UP001589645"/>
    </source>
</evidence>
<evidence type="ECO:0000256" key="5">
    <source>
        <dbReference type="ARBA" id="ARBA00037066"/>
    </source>
</evidence>
<reference evidence="7 8" key="1">
    <citation type="submission" date="2024-09" db="EMBL/GenBank/DDBJ databases">
        <authorList>
            <person name="Sun Q."/>
            <person name="Mori K."/>
        </authorList>
    </citation>
    <scope>NUCLEOTIDE SEQUENCE [LARGE SCALE GENOMIC DNA]</scope>
    <source>
        <strain evidence="7 8">CECT 8064</strain>
    </source>
</reference>
<evidence type="ECO:0000256" key="3">
    <source>
        <dbReference type="ARBA" id="ARBA00022840"/>
    </source>
</evidence>
<dbReference type="Pfam" id="PF00005">
    <property type="entry name" value="ABC_tran"/>
    <property type="match status" value="1"/>
</dbReference>
<protein>
    <submittedName>
        <fullName evidence="7">ABC transporter ATP-binding protein</fullName>
    </submittedName>
</protein>
<dbReference type="InterPro" id="IPR003439">
    <property type="entry name" value="ABC_transporter-like_ATP-bd"/>
</dbReference>
<sequence>MLSVNNLNVSIGELTLARDVSFELKPGQVTAILGPNGTGKSTLLKTLFGEISVDSGTVTHGGDTLTGKSLAKWRSRFGYMPQDIHFDISLTVIEVVLLGRIDALSLRVDEVMLQQALVILESMGLSALANRDIRTLSGGQCQMILFAQALMRRPQIMMLDEPVSALDLHHQHLLLDHLRTQTRNEHYITIMVLHDLNLAAQYADNLLVLKQGELVTSGEPKQIMTAELVQEIYNVDAKVFTDESGVPFVRTVRSQSAA</sequence>
<dbReference type="PROSITE" id="PS00211">
    <property type="entry name" value="ABC_TRANSPORTER_1"/>
    <property type="match status" value="1"/>
</dbReference>
<keyword evidence="2" id="KW-0547">Nucleotide-binding</keyword>
<dbReference type="PANTHER" id="PTHR42794:SF1">
    <property type="entry name" value="HEMIN IMPORT ATP-BINDING PROTEIN HMUV"/>
    <property type="match status" value="1"/>
</dbReference>
<dbReference type="InterPro" id="IPR017871">
    <property type="entry name" value="ABC_transporter-like_CS"/>
</dbReference>
<dbReference type="CDD" id="cd03214">
    <property type="entry name" value="ABC_Iron-Siderophores_B12_Hemin"/>
    <property type="match status" value="1"/>
</dbReference>
<dbReference type="InterPro" id="IPR027417">
    <property type="entry name" value="P-loop_NTPase"/>
</dbReference>
<dbReference type="Gene3D" id="3.40.50.300">
    <property type="entry name" value="P-loop containing nucleotide triphosphate hydrolases"/>
    <property type="match status" value="1"/>
</dbReference>
<evidence type="ECO:0000256" key="2">
    <source>
        <dbReference type="ARBA" id="ARBA00022741"/>
    </source>
</evidence>
<accession>A0ABV5HK42</accession>
<comment type="function">
    <text evidence="5">Part of the ABC transporter complex HmuTUV involved in hemin import. Responsible for energy coupling to the transport system.</text>
</comment>
<evidence type="ECO:0000313" key="7">
    <source>
        <dbReference type="EMBL" id="MFB9134604.1"/>
    </source>
</evidence>
<dbReference type="PROSITE" id="PS50893">
    <property type="entry name" value="ABC_TRANSPORTER_2"/>
    <property type="match status" value="1"/>
</dbReference>
<evidence type="ECO:0000259" key="6">
    <source>
        <dbReference type="PROSITE" id="PS50893"/>
    </source>
</evidence>
<dbReference type="SUPFAM" id="SSF52540">
    <property type="entry name" value="P-loop containing nucleoside triphosphate hydrolases"/>
    <property type="match status" value="1"/>
</dbReference>
<dbReference type="RefSeq" id="WP_390190572.1">
    <property type="nucleotide sequence ID" value="NZ_JBHMEP010000001.1"/>
</dbReference>
<feature type="domain" description="ABC transporter" evidence="6">
    <location>
        <begin position="2"/>
        <end position="236"/>
    </location>
</feature>
<keyword evidence="3 7" id="KW-0067">ATP-binding</keyword>
<keyword evidence="8" id="KW-1185">Reference proteome</keyword>
<keyword evidence="4" id="KW-1278">Translocase</keyword>
<comment type="caution">
    <text evidence="7">The sequence shown here is derived from an EMBL/GenBank/DDBJ whole genome shotgun (WGS) entry which is preliminary data.</text>
</comment>
<name>A0ABV5HK42_9VIBR</name>
<dbReference type="InterPro" id="IPR003593">
    <property type="entry name" value="AAA+_ATPase"/>
</dbReference>
<evidence type="ECO:0000256" key="1">
    <source>
        <dbReference type="ARBA" id="ARBA00022448"/>
    </source>
</evidence>
<dbReference type="SMART" id="SM00382">
    <property type="entry name" value="AAA"/>
    <property type="match status" value="1"/>
</dbReference>
<dbReference type="PANTHER" id="PTHR42794">
    <property type="entry name" value="HEMIN IMPORT ATP-BINDING PROTEIN HMUV"/>
    <property type="match status" value="1"/>
</dbReference>
<proteinExistence type="predicted"/>
<organism evidence="7 8">
    <name type="scientific">Vibrio olivae</name>
    <dbReference type="NCBI Taxonomy" id="1243002"/>
    <lineage>
        <taxon>Bacteria</taxon>
        <taxon>Pseudomonadati</taxon>
        <taxon>Pseudomonadota</taxon>
        <taxon>Gammaproteobacteria</taxon>
        <taxon>Vibrionales</taxon>
        <taxon>Vibrionaceae</taxon>
        <taxon>Vibrio</taxon>
    </lineage>
</organism>
<dbReference type="EMBL" id="JBHMEP010000001">
    <property type="protein sequence ID" value="MFB9134604.1"/>
    <property type="molecule type" value="Genomic_DNA"/>
</dbReference>
<dbReference type="Proteomes" id="UP001589645">
    <property type="component" value="Unassembled WGS sequence"/>
</dbReference>
<evidence type="ECO:0000256" key="4">
    <source>
        <dbReference type="ARBA" id="ARBA00022967"/>
    </source>
</evidence>